<feature type="region of interest" description="Disordered" evidence="7">
    <location>
        <begin position="263"/>
        <end position="289"/>
    </location>
</feature>
<dbReference type="InterPro" id="IPR000232">
    <property type="entry name" value="HSF_DNA-bd"/>
</dbReference>
<feature type="domain" description="HSF-type DNA-binding" evidence="8">
    <location>
        <begin position="21"/>
        <end position="124"/>
    </location>
</feature>
<dbReference type="PANTHER" id="PTHR10015:SF427">
    <property type="entry name" value="HEAT SHOCK FACTOR PROTEIN"/>
    <property type="match status" value="1"/>
</dbReference>
<dbReference type="Gene3D" id="1.10.10.10">
    <property type="entry name" value="Winged helix-like DNA-binding domain superfamily/Winged helix DNA-binding domain"/>
    <property type="match status" value="1"/>
</dbReference>
<dbReference type="InterPro" id="IPR036390">
    <property type="entry name" value="WH_DNA-bd_sf"/>
</dbReference>
<proteinExistence type="inferred from homology"/>
<protein>
    <recommendedName>
        <fullName evidence="8">HSF-type DNA-binding domain-containing protein</fullName>
    </recommendedName>
</protein>
<feature type="coiled-coil region" evidence="6">
    <location>
        <begin position="394"/>
        <end position="421"/>
    </location>
</feature>
<accession>A0ABP0GQ84</accession>
<feature type="region of interest" description="Disordered" evidence="7">
    <location>
        <begin position="301"/>
        <end position="322"/>
    </location>
</feature>
<name>A0ABP0GQ84_CLALP</name>
<evidence type="ECO:0000256" key="3">
    <source>
        <dbReference type="ARBA" id="ARBA00023125"/>
    </source>
</evidence>
<dbReference type="EMBL" id="CAWYQH010000141">
    <property type="protein sequence ID" value="CAK8693921.1"/>
    <property type="molecule type" value="Genomic_DNA"/>
</dbReference>
<dbReference type="PRINTS" id="PR00056">
    <property type="entry name" value="HSFDOMAIN"/>
</dbReference>
<dbReference type="Proteomes" id="UP001642483">
    <property type="component" value="Unassembled WGS sequence"/>
</dbReference>
<evidence type="ECO:0000256" key="5">
    <source>
        <dbReference type="RuleBase" id="RU004020"/>
    </source>
</evidence>
<comment type="similarity">
    <text evidence="2 5">Belongs to the HSF family.</text>
</comment>
<sequence>MMKKQPLDKAPSITPAGYGNTIPTFLLKLLNLLQEPEFHDSVSWNKDGTSFIVHDQANFAKNVLPKYFKHNKFASFVRQLNMYGFRKVTTITQGSLTAHQEAIEFHHPCFLRDDQSSLLSIKRKVTQTSNKQSLDDVGQLLDEMHDIKDSQFSISNTLTELKQENEDLWREVVSLRQKHARQQKVVNHLIKFLVSLVQHHGMGVKRRLPLMIDDGSGTSEAKVSRPGETTDLDAPTSPSAFIDEDNISDGPFITELLSSKFSSDPSGGHTILGERNVTSDGQPSNNTNFDISDLIQYNEVSSQKSQGKKMTLNSPVTSNSTENMSNAIALPNRSNLELPSVSPLEEDHDDSDLVDNFINSLTDGSTVITTPDVSTTPSNQQVAIPSSPKLFKDVEKINASMDSIQSNLQTLQQRISNNQQLKLDYDLIQELFNGSVDITPSPQILDPSLSIPVTRPQAAGNELVQYNSKLLTDLTADGNEDPNADLLKLLQQ</sequence>
<feature type="region of interest" description="Disordered" evidence="7">
    <location>
        <begin position="213"/>
        <end position="245"/>
    </location>
</feature>
<gene>
    <name evidence="9" type="ORF">CVLEPA_LOCUS27204</name>
</gene>
<keyword evidence="3" id="KW-0238">DNA-binding</keyword>
<evidence type="ECO:0000259" key="8">
    <source>
        <dbReference type="SMART" id="SM00415"/>
    </source>
</evidence>
<evidence type="ECO:0000256" key="6">
    <source>
        <dbReference type="SAM" id="Coils"/>
    </source>
</evidence>
<dbReference type="SMART" id="SM00415">
    <property type="entry name" value="HSF"/>
    <property type="match status" value="1"/>
</dbReference>
<keyword evidence="4" id="KW-0539">Nucleus</keyword>
<feature type="compositionally biased region" description="Polar residues" evidence="7">
    <location>
        <begin position="276"/>
        <end position="289"/>
    </location>
</feature>
<feature type="compositionally biased region" description="Polar residues" evidence="7">
    <location>
        <begin position="311"/>
        <end position="322"/>
    </location>
</feature>
<evidence type="ECO:0000256" key="4">
    <source>
        <dbReference type="ARBA" id="ARBA00023242"/>
    </source>
</evidence>
<comment type="subcellular location">
    <subcellularLocation>
        <location evidence="1">Nucleus</location>
    </subcellularLocation>
</comment>
<comment type="caution">
    <text evidence="9">The sequence shown here is derived from an EMBL/GenBank/DDBJ whole genome shotgun (WGS) entry which is preliminary data.</text>
</comment>
<evidence type="ECO:0000256" key="1">
    <source>
        <dbReference type="ARBA" id="ARBA00004123"/>
    </source>
</evidence>
<evidence type="ECO:0000256" key="7">
    <source>
        <dbReference type="SAM" id="MobiDB-lite"/>
    </source>
</evidence>
<keyword evidence="10" id="KW-1185">Reference proteome</keyword>
<evidence type="ECO:0000313" key="10">
    <source>
        <dbReference type="Proteomes" id="UP001642483"/>
    </source>
</evidence>
<reference evidence="9 10" key="1">
    <citation type="submission" date="2024-02" db="EMBL/GenBank/DDBJ databases">
        <authorList>
            <person name="Daric V."/>
            <person name="Darras S."/>
        </authorList>
    </citation>
    <scope>NUCLEOTIDE SEQUENCE [LARGE SCALE GENOMIC DNA]</scope>
</reference>
<dbReference type="Pfam" id="PF00447">
    <property type="entry name" value="HSF_DNA-bind"/>
    <property type="match status" value="1"/>
</dbReference>
<evidence type="ECO:0000313" key="9">
    <source>
        <dbReference type="EMBL" id="CAK8693921.1"/>
    </source>
</evidence>
<dbReference type="SUPFAM" id="SSF46785">
    <property type="entry name" value="Winged helix' DNA-binding domain"/>
    <property type="match status" value="1"/>
</dbReference>
<dbReference type="PANTHER" id="PTHR10015">
    <property type="entry name" value="HEAT SHOCK TRANSCRIPTION FACTOR"/>
    <property type="match status" value="1"/>
</dbReference>
<dbReference type="InterPro" id="IPR036388">
    <property type="entry name" value="WH-like_DNA-bd_sf"/>
</dbReference>
<evidence type="ECO:0000256" key="2">
    <source>
        <dbReference type="ARBA" id="ARBA00006403"/>
    </source>
</evidence>
<keyword evidence="6" id="KW-0175">Coiled coil</keyword>
<organism evidence="9 10">
    <name type="scientific">Clavelina lepadiformis</name>
    <name type="common">Light-bulb sea squirt</name>
    <name type="synonym">Ascidia lepadiformis</name>
    <dbReference type="NCBI Taxonomy" id="159417"/>
    <lineage>
        <taxon>Eukaryota</taxon>
        <taxon>Metazoa</taxon>
        <taxon>Chordata</taxon>
        <taxon>Tunicata</taxon>
        <taxon>Ascidiacea</taxon>
        <taxon>Aplousobranchia</taxon>
        <taxon>Clavelinidae</taxon>
        <taxon>Clavelina</taxon>
    </lineage>
</organism>